<evidence type="ECO:0000313" key="3">
    <source>
        <dbReference type="Proteomes" id="UP000813461"/>
    </source>
</evidence>
<comment type="caution">
    <text evidence="2">The sequence shown here is derived from an EMBL/GenBank/DDBJ whole genome shotgun (WGS) entry which is preliminary data.</text>
</comment>
<feature type="region of interest" description="Disordered" evidence="1">
    <location>
        <begin position="1"/>
        <end position="32"/>
    </location>
</feature>
<organism evidence="2 3">
    <name type="scientific">Paraphoma chrysanthemicola</name>
    <dbReference type="NCBI Taxonomy" id="798071"/>
    <lineage>
        <taxon>Eukaryota</taxon>
        <taxon>Fungi</taxon>
        <taxon>Dikarya</taxon>
        <taxon>Ascomycota</taxon>
        <taxon>Pezizomycotina</taxon>
        <taxon>Dothideomycetes</taxon>
        <taxon>Pleosporomycetidae</taxon>
        <taxon>Pleosporales</taxon>
        <taxon>Pleosporineae</taxon>
        <taxon>Phaeosphaeriaceae</taxon>
        <taxon>Paraphoma</taxon>
    </lineage>
</organism>
<dbReference type="AlphaFoldDB" id="A0A8K0RL05"/>
<sequence>MFGTRLDSDAWSARRRRGTTHEKGTERRFGKETGFLGTAFSPHVHTPPVAAVAARSAAPRTSSKLLFCSVYAHTFIGWVLHIAEANPGDVRNFGLEMGYASEIQINSPEQNALTADTNGQDSAAPFRRDYRSR</sequence>
<evidence type="ECO:0000256" key="1">
    <source>
        <dbReference type="SAM" id="MobiDB-lite"/>
    </source>
</evidence>
<feature type="compositionally biased region" description="Polar residues" evidence="1">
    <location>
        <begin position="108"/>
        <end position="121"/>
    </location>
</feature>
<dbReference type="Proteomes" id="UP000813461">
    <property type="component" value="Unassembled WGS sequence"/>
</dbReference>
<reference evidence="2" key="1">
    <citation type="journal article" date="2021" name="Nat. Commun.">
        <title>Genetic determinants of endophytism in the Arabidopsis root mycobiome.</title>
        <authorList>
            <person name="Mesny F."/>
            <person name="Miyauchi S."/>
            <person name="Thiergart T."/>
            <person name="Pickel B."/>
            <person name="Atanasova L."/>
            <person name="Karlsson M."/>
            <person name="Huettel B."/>
            <person name="Barry K.W."/>
            <person name="Haridas S."/>
            <person name="Chen C."/>
            <person name="Bauer D."/>
            <person name="Andreopoulos W."/>
            <person name="Pangilinan J."/>
            <person name="LaButti K."/>
            <person name="Riley R."/>
            <person name="Lipzen A."/>
            <person name="Clum A."/>
            <person name="Drula E."/>
            <person name="Henrissat B."/>
            <person name="Kohler A."/>
            <person name="Grigoriev I.V."/>
            <person name="Martin F.M."/>
            <person name="Hacquard S."/>
        </authorList>
    </citation>
    <scope>NUCLEOTIDE SEQUENCE</scope>
    <source>
        <strain evidence="2">MPI-SDFR-AT-0120</strain>
    </source>
</reference>
<gene>
    <name evidence="2" type="ORF">FB567DRAFT_543632</name>
</gene>
<accession>A0A8K0RL05</accession>
<feature type="compositionally biased region" description="Basic and acidic residues" evidence="1">
    <location>
        <begin position="19"/>
        <end position="31"/>
    </location>
</feature>
<keyword evidence="3" id="KW-1185">Reference proteome</keyword>
<dbReference type="EMBL" id="JAGMVJ010000001">
    <property type="protein sequence ID" value="KAH7095291.1"/>
    <property type="molecule type" value="Genomic_DNA"/>
</dbReference>
<proteinExistence type="predicted"/>
<protein>
    <submittedName>
        <fullName evidence="2">Uncharacterized protein</fullName>
    </submittedName>
</protein>
<feature type="region of interest" description="Disordered" evidence="1">
    <location>
        <begin position="108"/>
        <end position="133"/>
    </location>
</feature>
<evidence type="ECO:0000313" key="2">
    <source>
        <dbReference type="EMBL" id="KAH7095291.1"/>
    </source>
</evidence>
<name>A0A8K0RL05_9PLEO</name>